<feature type="region of interest" description="Disordered" evidence="1">
    <location>
        <begin position="30"/>
        <end position="86"/>
    </location>
</feature>
<evidence type="ECO:0000256" key="1">
    <source>
        <dbReference type="SAM" id="MobiDB-lite"/>
    </source>
</evidence>
<keyword evidence="3" id="KW-1185">Reference proteome</keyword>
<organism evidence="2 3">
    <name type="scientific">Meiothermus ruber (strain ATCC 35948 / DSM 1279 / VKM B-1258 / 21)</name>
    <name type="common">Thermus ruber</name>
    <dbReference type="NCBI Taxonomy" id="504728"/>
    <lineage>
        <taxon>Bacteria</taxon>
        <taxon>Thermotogati</taxon>
        <taxon>Deinococcota</taxon>
        <taxon>Deinococci</taxon>
        <taxon>Thermales</taxon>
        <taxon>Thermaceae</taxon>
        <taxon>Meiothermus</taxon>
    </lineage>
</organism>
<reference evidence="2 3" key="1">
    <citation type="journal article" date="2010" name="Stand. Genomic Sci.">
        <title>Complete genome sequence of Meiothermus ruber type strain (21).</title>
        <authorList>
            <person name="Tindall B.J."/>
            <person name="Sikorski J."/>
            <person name="Lucas S."/>
            <person name="Goltsman E."/>
            <person name="Copeland A."/>
            <person name="Glavina Del Rio T."/>
            <person name="Nolan M."/>
            <person name="Tice H."/>
            <person name="Cheng J.F."/>
            <person name="Han C."/>
            <person name="Pitluck S."/>
            <person name="Liolios K."/>
            <person name="Ivanova N."/>
            <person name="Mavromatis K."/>
            <person name="Ovchinnikova G."/>
            <person name="Pati A."/>
            <person name="Fahnrich R."/>
            <person name="Goodwin L."/>
            <person name="Chen A."/>
            <person name="Palaniappan K."/>
            <person name="Land M."/>
            <person name="Hauser L."/>
            <person name="Chang Y.J."/>
            <person name="Jeffries C.D."/>
            <person name="Rohde M."/>
            <person name="Goker M."/>
            <person name="Woyke T."/>
            <person name="Bristow J."/>
            <person name="Eisen J.A."/>
            <person name="Markowitz V."/>
            <person name="Hugenholtz P."/>
            <person name="Kyrpides N.C."/>
            <person name="Klenk H.P."/>
            <person name="Lapidus A."/>
        </authorList>
    </citation>
    <scope>NUCLEOTIDE SEQUENCE [LARGE SCALE GENOMIC DNA]</scope>
    <source>
        <strain evidence="3">ATCC 35948 / DSM 1279 / VKM B-1258 / 21</strain>
    </source>
</reference>
<evidence type="ECO:0000313" key="3">
    <source>
        <dbReference type="Proteomes" id="UP000006655"/>
    </source>
</evidence>
<dbReference type="RefSeq" id="WP_013013694.1">
    <property type="nucleotide sequence ID" value="NC_013946.1"/>
</dbReference>
<dbReference type="Proteomes" id="UP000006655">
    <property type="component" value="Chromosome"/>
</dbReference>
<accession>A0A806DIF0</accession>
<protein>
    <submittedName>
        <fullName evidence="2">Uncharacterized protein</fullName>
    </submittedName>
</protein>
<feature type="compositionally biased region" description="Polar residues" evidence="1">
    <location>
        <begin position="59"/>
        <end position="71"/>
    </location>
</feature>
<sequence length="410" mass="46349">MNPEIQAQIEAIRQRNPQLAQILLRTHEALKKRESGEDAVQDAKNPPSKTPDKAPPASPATSDTHAPSQGLSKGLTEAESFQKNTPAPDWEEVRRFEWQDLLSKAEDLIRKAGDWEALGPLRPLVRLLVAFALREGARHVPEREATVFLAQWELARMLEISDRTLERWLNDARYESYRGVAQDWIAWETWMVSGEGIGKNHAVRGGTVWRVRVKPIRRSFGRKIRVLAPYLALPWRNLAEDRQEGRTERAANANPDTMSGYKRLHQLGKGLTLQSIVGKPLITQRKKHPLSLYPDTQTSRDLRELLRVASIPNRREGRRSWARDTAAAIARALGDQKSMAFWLRIVWSALRVIIYGGGEGVLRVLFRVVSIASEARQDGFARSAGAYAHYLLGKEGYFELVSPFAAYRVG</sequence>
<dbReference type="KEGG" id="mrb:Mrub_1413"/>
<evidence type="ECO:0000313" key="2">
    <source>
        <dbReference type="EMBL" id="ADD28175.1"/>
    </source>
</evidence>
<dbReference type="AlphaFoldDB" id="A0A806DIF0"/>
<name>A0A806DIF0_MEIRD</name>
<proteinExistence type="predicted"/>
<gene>
    <name evidence="2" type="ordered locus">Mrub_1413</name>
</gene>
<dbReference type="EMBL" id="CP001743">
    <property type="protein sequence ID" value="ADD28175.1"/>
    <property type="molecule type" value="Genomic_DNA"/>
</dbReference>
<dbReference type="OrthoDB" id="30778at2"/>